<dbReference type="InterPro" id="IPR003594">
    <property type="entry name" value="HATPase_dom"/>
</dbReference>
<evidence type="ECO:0000259" key="10">
    <source>
        <dbReference type="SMART" id="SM00387"/>
    </source>
</evidence>
<gene>
    <name evidence="11" type="ORF">ACFYNQ_34105</name>
</gene>
<evidence type="ECO:0000256" key="5">
    <source>
        <dbReference type="ARBA" id="ARBA00022741"/>
    </source>
</evidence>
<feature type="domain" description="Histidine kinase/HSP90-like ATPase" evidence="10">
    <location>
        <begin position="302"/>
        <end position="393"/>
    </location>
</feature>
<keyword evidence="6 11" id="KW-0418">Kinase</keyword>
<keyword evidence="8" id="KW-0902">Two-component regulatory system</keyword>
<sequence>MIIDWRNISRRYPRAVDCALALLTFAMGVIVSTVPPQSPAPPGVPDMFLVAMSAVGSAFLFLHREHPRLTTLITTMCALALALVGVQLNPLLQAPCLAALFLLALRTDRRTGRIGAFAATATLLAASLAHDLMVPWGVFTIGLISWTLLPGAVGDAVRSNREYLAAAEARATLAEHTREEEALRRVGEERMRMARELHDVVAHHIALAATQARTATYFMRHHPERAPEMLENLCDSTDEALRELRATVGLLRQHSDTDSSRDPAPGLDRFPDLLASFERAGLTVEVTTEGEKQPLSPGVDLTAYRILQEALTNVTKHAGTHSAAVHLAYTRSWVTITVADDGRPDTPASRPGRAPGYGLIGMRERAQSVGGRLQAGPGAEGGFTVTLGLPVHRAAQHPTHQEVPHP</sequence>
<evidence type="ECO:0000256" key="3">
    <source>
        <dbReference type="ARBA" id="ARBA00022553"/>
    </source>
</evidence>
<dbReference type="Gene3D" id="1.20.5.1930">
    <property type="match status" value="1"/>
</dbReference>
<dbReference type="EMBL" id="JBIAHM010000013">
    <property type="protein sequence ID" value="MFE9603581.1"/>
    <property type="molecule type" value="Genomic_DNA"/>
</dbReference>
<dbReference type="CDD" id="cd16917">
    <property type="entry name" value="HATPase_UhpB-NarQ-NarX-like"/>
    <property type="match status" value="1"/>
</dbReference>
<keyword evidence="12" id="KW-1185">Reference proteome</keyword>
<reference evidence="11 12" key="1">
    <citation type="submission" date="2024-10" db="EMBL/GenBank/DDBJ databases">
        <title>The Natural Products Discovery Center: Release of the First 8490 Sequenced Strains for Exploring Actinobacteria Biosynthetic Diversity.</title>
        <authorList>
            <person name="Kalkreuter E."/>
            <person name="Kautsar S.A."/>
            <person name="Yang D."/>
            <person name="Bader C.D."/>
            <person name="Teijaro C.N."/>
            <person name="Fluegel L."/>
            <person name="Davis C.M."/>
            <person name="Simpson J.R."/>
            <person name="Lauterbach L."/>
            <person name="Steele A.D."/>
            <person name="Gui C."/>
            <person name="Meng S."/>
            <person name="Li G."/>
            <person name="Viehrig K."/>
            <person name="Ye F."/>
            <person name="Su P."/>
            <person name="Kiefer A.F."/>
            <person name="Nichols A."/>
            <person name="Cepeda A.J."/>
            <person name="Yan W."/>
            <person name="Fan B."/>
            <person name="Jiang Y."/>
            <person name="Adhikari A."/>
            <person name="Zheng C.-J."/>
            <person name="Schuster L."/>
            <person name="Cowan T.M."/>
            <person name="Smanski M.J."/>
            <person name="Chevrette M.G."/>
            <person name="De Carvalho L.P.S."/>
            <person name="Shen B."/>
        </authorList>
    </citation>
    <scope>NUCLEOTIDE SEQUENCE [LARGE SCALE GENOMIC DNA]</scope>
    <source>
        <strain evidence="11 12">NPDC006488</strain>
    </source>
</reference>
<evidence type="ECO:0000256" key="4">
    <source>
        <dbReference type="ARBA" id="ARBA00022679"/>
    </source>
</evidence>
<evidence type="ECO:0000256" key="2">
    <source>
        <dbReference type="ARBA" id="ARBA00012438"/>
    </source>
</evidence>
<protein>
    <recommendedName>
        <fullName evidence="2">histidine kinase</fullName>
        <ecNumber evidence="2">2.7.13.3</ecNumber>
    </recommendedName>
</protein>
<dbReference type="Pfam" id="PF07730">
    <property type="entry name" value="HisKA_3"/>
    <property type="match status" value="1"/>
</dbReference>
<dbReference type="Gene3D" id="3.30.565.10">
    <property type="entry name" value="Histidine kinase-like ATPase, C-terminal domain"/>
    <property type="match status" value="1"/>
</dbReference>
<feature type="transmembrane region" description="Helical" evidence="9">
    <location>
        <begin position="69"/>
        <end position="85"/>
    </location>
</feature>
<evidence type="ECO:0000256" key="7">
    <source>
        <dbReference type="ARBA" id="ARBA00022840"/>
    </source>
</evidence>
<evidence type="ECO:0000256" key="1">
    <source>
        <dbReference type="ARBA" id="ARBA00000085"/>
    </source>
</evidence>
<evidence type="ECO:0000256" key="9">
    <source>
        <dbReference type="SAM" id="Phobius"/>
    </source>
</evidence>
<dbReference type="EC" id="2.7.13.3" evidence="2"/>
<keyword evidence="9" id="KW-1133">Transmembrane helix</keyword>
<dbReference type="GO" id="GO:0016301">
    <property type="term" value="F:kinase activity"/>
    <property type="evidence" value="ECO:0007669"/>
    <property type="project" value="UniProtKB-KW"/>
</dbReference>
<dbReference type="Pfam" id="PF02518">
    <property type="entry name" value="HATPase_c"/>
    <property type="match status" value="1"/>
</dbReference>
<dbReference type="RefSeq" id="WP_388112272.1">
    <property type="nucleotide sequence ID" value="NZ_JBIAHM010000013.1"/>
</dbReference>
<organism evidence="11 12">
    <name type="scientific">Streptomyces hokutonensis</name>
    <dbReference type="NCBI Taxonomy" id="1306990"/>
    <lineage>
        <taxon>Bacteria</taxon>
        <taxon>Bacillati</taxon>
        <taxon>Actinomycetota</taxon>
        <taxon>Actinomycetes</taxon>
        <taxon>Kitasatosporales</taxon>
        <taxon>Streptomycetaceae</taxon>
        <taxon>Streptomyces</taxon>
    </lineage>
</organism>
<comment type="catalytic activity">
    <reaction evidence="1">
        <text>ATP + protein L-histidine = ADP + protein N-phospho-L-histidine.</text>
        <dbReference type="EC" id="2.7.13.3"/>
    </reaction>
</comment>
<dbReference type="PANTHER" id="PTHR24421">
    <property type="entry name" value="NITRATE/NITRITE SENSOR PROTEIN NARX-RELATED"/>
    <property type="match status" value="1"/>
</dbReference>
<evidence type="ECO:0000313" key="12">
    <source>
        <dbReference type="Proteomes" id="UP001601303"/>
    </source>
</evidence>
<evidence type="ECO:0000313" key="11">
    <source>
        <dbReference type="EMBL" id="MFE9603581.1"/>
    </source>
</evidence>
<keyword evidence="9" id="KW-0472">Membrane</keyword>
<evidence type="ECO:0000256" key="8">
    <source>
        <dbReference type="ARBA" id="ARBA00023012"/>
    </source>
</evidence>
<keyword evidence="9" id="KW-0812">Transmembrane</keyword>
<proteinExistence type="predicted"/>
<dbReference type="InterPro" id="IPR050482">
    <property type="entry name" value="Sensor_HK_TwoCompSys"/>
</dbReference>
<dbReference type="SUPFAM" id="SSF55874">
    <property type="entry name" value="ATPase domain of HSP90 chaperone/DNA topoisomerase II/histidine kinase"/>
    <property type="match status" value="1"/>
</dbReference>
<accession>A0ABW6MBT3</accession>
<name>A0ABW6MBT3_9ACTN</name>
<evidence type="ECO:0000256" key="6">
    <source>
        <dbReference type="ARBA" id="ARBA00022777"/>
    </source>
</evidence>
<dbReference type="InterPro" id="IPR036890">
    <property type="entry name" value="HATPase_C_sf"/>
</dbReference>
<keyword evidence="5" id="KW-0547">Nucleotide-binding</keyword>
<dbReference type="PANTHER" id="PTHR24421:SF10">
    <property type="entry name" value="NITRATE_NITRITE SENSOR PROTEIN NARQ"/>
    <property type="match status" value="1"/>
</dbReference>
<feature type="transmembrane region" description="Helical" evidence="9">
    <location>
        <begin position="136"/>
        <end position="154"/>
    </location>
</feature>
<dbReference type="SMART" id="SM00387">
    <property type="entry name" value="HATPase_c"/>
    <property type="match status" value="1"/>
</dbReference>
<feature type="transmembrane region" description="Helical" evidence="9">
    <location>
        <begin position="12"/>
        <end position="31"/>
    </location>
</feature>
<dbReference type="InterPro" id="IPR011712">
    <property type="entry name" value="Sig_transdc_His_kin_sub3_dim/P"/>
</dbReference>
<comment type="caution">
    <text evidence="11">The sequence shown here is derived from an EMBL/GenBank/DDBJ whole genome shotgun (WGS) entry which is preliminary data.</text>
</comment>
<keyword evidence="7" id="KW-0067">ATP-binding</keyword>
<keyword evidence="3" id="KW-0597">Phosphoprotein</keyword>
<feature type="transmembrane region" description="Helical" evidence="9">
    <location>
        <begin position="43"/>
        <end position="62"/>
    </location>
</feature>
<keyword evidence="4" id="KW-0808">Transferase</keyword>
<dbReference type="Proteomes" id="UP001601303">
    <property type="component" value="Unassembled WGS sequence"/>
</dbReference>